<proteinExistence type="predicted"/>
<protein>
    <submittedName>
        <fullName evidence="1">Uncharacterized protein</fullName>
    </submittedName>
</protein>
<dbReference type="EMBL" id="RYFI01000014">
    <property type="protein sequence ID" value="RXF72076.1"/>
    <property type="molecule type" value="Genomic_DNA"/>
</dbReference>
<keyword evidence="2" id="KW-1185">Reference proteome</keyword>
<name>A0A4Q0MGK2_9HYPH</name>
<reference evidence="1 2" key="1">
    <citation type="submission" date="2018-12" db="EMBL/GenBank/DDBJ databases">
        <title>bacterium Hansschlegelia zhihuaiae S113.</title>
        <authorList>
            <person name="He J."/>
        </authorList>
    </citation>
    <scope>NUCLEOTIDE SEQUENCE [LARGE SCALE GENOMIC DNA]</scope>
    <source>
        <strain evidence="1 2">S 113</strain>
    </source>
</reference>
<evidence type="ECO:0000313" key="1">
    <source>
        <dbReference type="EMBL" id="RXF72076.1"/>
    </source>
</evidence>
<gene>
    <name evidence="1" type="ORF">EK403_14795</name>
</gene>
<dbReference type="AlphaFoldDB" id="A0A4Q0MGK2"/>
<evidence type="ECO:0000313" key="2">
    <source>
        <dbReference type="Proteomes" id="UP000289708"/>
    </source>
</evidence>
<accession>A0A4Q0MGK2</accession>
<dbReference type="RefSeq" id="WP_128778243.1">
    <property type="nucleotide sequence ID" value="NZ_RYFI01000014.1"/>
</dbReference>
<organism evidence="1 2">
    <name type="scientific">Hansschlegelia zhihuaiae</name>
    <dbReference type="NCBI Taxonomy" id="405005"/>
    <lineage>
        <taxon>Bacteria</taxon>
        <taxon>Pseudomonadati</taxon>
        <taxon>Pseudomonadota</taxon>
        <taxon>Alphaproteobacteria</taxon>
        <taxon>Hyphomicrobiales</taxon>
        <taxon>Methylopilaceae</taxon>
        <taxon>Hansschlegelia</taxon>
    </lineage>
</organism>
<sequence>MAAALRALPTVDPARATLERQGLFPCDAEIARRLSIGADKFRSIVGALEKNGFPPRDALIGRRYWPAVVAFWHRRYGLASLTSPSMIDGEENLDAL</sequence>
<dbReference type="OrthoDB" id="8002233at2"/>
<comment type="caution">
    <text evidence="1">The sequence shown here is derived from an EMBL/GenBank/DDBJ whole genome shotgun (WGS) entry which is preliminary data.</text>
</comment>
<dbReference type="Proteomes" id="UP000289708">
    <property type="component" value="Unassembled WGS sequence"/>
</dbReference>